<proteinExistence type="inferred from homology"/>
<dbReference type="GeneID" id="5972757"/>
<comment type="similarity">
    <text evidence="5">Belongs to the SAT4 family.</text>
</comment>
<evidence type="ECO:0000313" key="7">
    <source>
        <dbReference type="EMBL" id="EAT86540.1"/>
    </source>
</evidence>
<reference evidence="8" key="1">
    <citation type="journal article" date="2007" name="Plant Cell">
        <title>Dothideomycete-plant interactions illuminated by genome sequencing and EST analysis of the wheat pathogen Stagonospora nodorum.</title>
        <authorList>
            <person name="Hane J.K."/>
            <person name="Lowe R.G."/>
            <person name="Solomon P.S."/>
            <person name="Tan K.C."/>
            <person name="Schoch C.L."/>
            <person name="Spatafora J.W."/>
            <person name="Crous P.W."/>
            <person name="Kodira C."/>
            <person name="Birren B.W."/>
            <person name="Galagan J.E."/>
            <person name="Torriani S.F."/>
            <person name="McDonald B.A."/>
            <person name="Oliver R.P."/>
        </authorList>
    </citation>
    <scope>NUCLEOTIDE SEQUENCE [LARGE SCALE GENOMIC DNA]</scope>
    <source>
        <strain evidence="8">SN15 / ATCC MYA-4574 / FGSC 10173</strain>
    </source>
</reference>
<dbReference type="OMA" id="YRRIFRG"/>
<sequence>MGYTYINVTSCFAVSVSLLALSILAVSLRVFIRWRTQIKPGHTFWQTHLDDVLCVLALIPCIGTTVALIYGTRKRIIGSHNLASNAESWMTTTTPDLVILEKLVYIIFIMQPLALGFMKLSVLFFYRRIFSIGSFTTISTIFIIITIGWMLAFFFGFVFTCRLNFSANWGSLAGISEHCPFGFLPTIIFTVLDAVLDLCILILPLPCIWALKLPSARKAQVFGVFLLGGFALSAATVRMVICIKQNTPSNAVREELIMGMPIYDIVGITSHGLFWTVVEVNVALIACCLPTLRPILSTVAVVTVTAFFGSMFKAIGYMSRSAKVSEDSVTDDESYNGIEFAKVPSGKEYSFQTRAAMPKNVIYLPITEQDSYNRQ</sequence>
<dbReference type="KEGG" id="pno:SNOG_05476"/>
<dbReference type="InterPro" id="IPR052337">
    <property type="entry name" value="SAT4-like"/>
</dbReference>
<comment type="subcellular location">
    <subcellularLocation>
        <location evidence="1">Membrane</location>
        <topology evidence="1">Multi-pass membrane protein</topology>
    </subcellularLocation>
</comment>
<evidence type="ECO:0000256" key="4">
    <source>
        <dbReference type="ARBA" id="ARBA00023136"/>
    </source>
</evidence>
<dbReference type="PANTHER" id="PTHR33048">
    <property type="entry name" value="PTH11-LIKE INTEGRAL MEMBRANE PROTEIN (AFU_ORTHOLOGUE AFUA_5G11245)"/>
    <property type="match status" value="1"/>
</dbReference>
<accession>Q0URY8</accession>
<dbReference type="GO" id="GO:0016020">
    <property type="term" value="C:membrane"/>
    <property type="evidence" value="ECO:0007669"/>
    <property type="project" value="UniProtKB-SubCell"/>
</dbReference>
<evidence type="ECO:0000256" key="3">
    <source>
        <dbReference type="ARBA" id="ARBA00022989"/>
    </source>
</evidence>
<dbReference type="AlphaFoldDB" id="Q0URY8"/>
<dbReference type="Proteomes" id="UP000001055">
    <property type="component" value="Unassembled WGS sequence"/>
</dbReference>
<evidence type="ECO:0000259" key="6">
    <source>
        <dbReference type="Pfam" id="PF20684"/>
    </source>
</evidence>
<dbReference type="PANTHER" id="PTHR33048:SF157">
    <property type="entry name" value="INTEGRAL MEMBRANE PROTEIN"/>
    <property type="match status" value="1"/>
</dbReference>
<dbReference type="Pfam" id="PF20684">
    <property type="entry name" value="Fung_rhodopsin"/>
    <property type="match status" value="1"/>
</dbReference>
<dbReference type="InParanoid" id="Q0URY8"/>
<keyword evidence="2" id="KW-0812">Transmembrane</keyword>
<dbReference type="EMBL" id="CH445332">
    <property type="protein sequence ID" value="EAT86540.1"/>
    <property type="molecule type" value="Genomic_DNA"/>
</dbReference>
<evidence type="ECO:0000313" key="8">
    <source>
        <dbReference type="Proteomes" id="UP000001055"/>
    </source>
</evidence>
<evidence type="ECO:0000256" key="2">
    <source>
        <dbReference type="ARBA" id="ARBA00022692"/>
    </source>
</evidence>
<evidence type="ECO:0000256" key="1">
    <source>
        <dbReference type="ARBA" id="ARBA00004141"/>
    </source>
</evidence>
<name>Q0URY8_PHANO</name>
<feature type="domain" description="Rhodopsin" evidence="6">
    <location>
        <begin position="46"/>
        <end position="297"/>
    </location>
</feature>
<evidence type="ECO:0000256" key="5">
    <source>
        <dbReference type="ARBA" id="ARBA00038359"/>
    </source>
</evidence>
<dbReference type="VEuPathDB" id="FungiDB:JI435_054760"/>
<dbReference type="RefSeq" id="XP_001795880.1">
    <property type="nucleotide sequence ID" value="XM_001795828.1"/>
</dbReference>
<protein>
    <recommendedName>
        <fullName evidence="6">Rhodopsin domain-containing protein</fullName>
    </recommendedName>
</protein>
<organism evidence="7 8">
    <name type="scientific">Phaeosphaeria nodorum (strain SN15 / ATCC MYA-4574 / FGSC 10173)</name>
    <name type="common">Glume blotch fungus</name>
    <name type="synonym">Parastagonospora nodorum</name>
    <dbReference type="NCBI Taxonomy" id="321614"/>
    <lineage>
        <taxon>Eukaryota</taxon>
        <taxon>Fungi</taxon>
        <taxon>Dikarya</taxon>
        <taxon>Ascomycota</taxon>
        <taxon>Pezizomycotina</taxon>
        <taxon>Dothideomycetes</taxon>
        <taxon>Pleosporomycetidae</taxon>
        <taxon>Pleosporales</taxon>
        <taxon>Pleosporineae</taxon>
        <taxon>Phaeosphaeriaceae</taxon>
        <taxon>Parastagonospora</taxon>
    </lineage>
</organism>
<keyword evidence="3" id="KW-1133">Transmembrane helix</keyword>
<gene>
    <name evidence="7" type="ORF">SNOG_05476</name>
</gene>
<keyword evidence="4" id="KW-0472">Membrane</keyword>
<dbReference type="InterPro" id="IPR049326">
    <property type="entry name" value="Rhodopsin_dom_fungi"/>
</dbReference>